<comment type="caution">
    <text evidence="2">The sequence shown here is derived from an EMBL/GenBank/DDBJ whole genome shotgun (WGS) entry which is preliminary data.</text>
</comment>
<gene>
    <name evidence="2" type="ORF">F1193_00050</name>
</gene>
<evidence type="ECO:0000256" key="1">
    <source>
        <dbReference type="SAM" id="Phobius"/>
    </source>
</evidence>
<evidence type="ECO:0000313" key="3">
    <source>
        <dbReference type="Proteomes" id="UP000323886"/>
    </source>
</evidence>
<feature type="transmembrane region" description="Helical" evidence="1">
    <location>
        <begin position="43"/>
        <end position="63"/>
    </location>
</feature>
<dbReference type="RefSeq" id="WP_150095634.1">
    <property type="nucleotide sequence ID" value="NZ_VWPL01000001.1"/>
</dbReference>
<evidence type="ECO:0008006" key="4">
    <source>
        <dbReference type="Google" id="ProtNLM"/>
    </source>
</evidence>
<dbReference type="Proteomes" id="UP000323886">
    <property type="component" value="Unassembled WGS sequence"/>
</dbReference>
<keyword evidence="1" id="KW-0812">Transmembrane</keyword>
<dbReference type="EMBL" id="VWPL01000001">
    <property type="protein sequence ID" value="KAA5603524.1"/>
    <property type="molecule type" value="Genomic_DNA"/>
</dbReference>
<proteinExistence type="predicted"/>
<accession>A0A5M6I5N5</accession>
<keyword evidence="3" id="KW-1185">Reference proteome</keyword>
<feature type="transmembrane region" description="Helical" evidence="1">
    <location>
        <begin position="75"/>
        <end position="103"/>
    </location>
</feature>
<reference evidence="2 3" key="1">
    <citation type="submission" date="2019-09" db="EMBL/GenBank/DDBJ databases">
        <title>Draft Whole-Genome sequence of Blastochloris sulfoviridis DSM 729.</title>
        <authorList>
            <person name="Meyer T.E."/>
            <person name="Kyndt J.A."/>
        </authorList>
    </citation>
    <scope>NUCLEOTIDE SEQUENCE [LARGE SCALE GENOMIC DNA]</scope>
    <source>
        <strain evidence="2 3">DSM 729</strain>
    </source>
</reference>
<keyword evidence="1" id="KW-1133">Transmembrane helix</keyword>
<evidence type="ECO:0000313" key="2">
    <source>
        <dbReference type="EMBL" id="KAA5603524.1"/>
    </source>
</evidence>
<name>A0A5M6I5N5_9HYPH</name>
<protein>
    <recommendedName>
        <fullName evidence="4">GAF domain-containing protein</fullName>
    </recommendedName>
</protein>
<keyword evidence="1" id="KW-0472">Membrane</keyword>
<organism evidence="2 3">
    <name type="scientific">Blastochloris sulfoviridis</name>
    <dbReference type="NCBI Taxonomy" id="50712"/>
    <lineage>
        <taxon>Bacteria</taxon>
        <taxon>Pseudomonadati</taxon>
        <taxon>Pseudomonadota</taxon>
        <taxon>Alphaproteobacteria</taxon>
        <taxon>Hyphomicrobiales</taxon>
        <taxon>Blastochloridaceae</taxon>
        <taxon>Blastochloris</taxon>
    </lineage>
</organism>
<sequence>MFFLRTSGARDDKAHSTGEVGVRAAHPQPSLIELLSIESWRRFVLETLLLVAAATAFQLLVYGSTVVPAGAFHPYWVPVLLIACQHGMMAGMFATVVCCVGYFGFGLPTYIVAEDFHANAAAIAARPAAWLAATLVLGGLRTLHIHRQTELVDRLNLAEHRTEDFADALVRATDEIRSLEVRIAAQLADAATVSRTLANLDLASRQRAVASFCDLLRFCAEASTFTLYLIEGREAAAALAVVDDVVCPVEQFAPLDAAALQAALARSGGRLPVGQDPASAGQPAHVSILGLDEPGAQPLGLIVCSAFRANEDVGHARQRLDELGRALAKILSVCPPAQAGGYVRDRLQTDRLQTDRLQVVREASR</sequence>
<dbReference type="OrthoDB" id="7466307at2"/>
<dbReference type="AlphaFoldDB" id="A0A5M6I5N5"/>